<reference evidence="2 3" key="1">
    <citation type="submission" date="2018-07" db="EMBL/GenBank/DDBJ databases">
        <title>Parabacteroides acidifaciens nov. sp., isolated from human feces.</title>
        <authorList>
            <person name="Wang Y.J."/>
        </authorList>
    </citation>
    <scope>NUCLEOTIDE SEQUENCE [LARGE SCALE GENOMIC DNA]</scope>
    <source>
        <strain evidence="2 3">426-9</strain>
    </source>
</reference>
<evidence type="ECO:0000313" key="1">
    <source>
        <dbReference type="EMBL" id="MBC8601725.1"/>
    </source>
</evidence>
<dbReference type="AlphaFoldDB" id="A0A3D8HF09"/>
<dbReference type="Proteomes" id="UP000256321">
    <property type="component" value="Unassembled WGS sequence"/>
</dbReference>
<accession>A0A3D8HF09</accession>
<dbReference type="EMBL" id="QREV01000015">
    <property type="protein sequence ID" value="RDU49559.1"/>
    <property type="molecule type" value="Genomic_DNA"/>
</dbReference>
<dbReference type="RefSeq" id="WP_115499224.1">
    <property type="nucleotide sequence ID" value="NZ_JACRTI010000015.1"/>
</dbReference>
<proteinExistence type="predicted"/>
<evidence type="ECO:0000313" key="3">
    <source>
        <dbReference type="Proteomes" id="UP000256321"/>
    </source>
</evidence>
<evidence type="ECO:0000313" key="4">
    <source>
        <dbReference type="Proteomes" id="UP000629596"/>
    </source>
</evidence>
<dbReference type="EMBL" id="JACRTI010000015">
    <property type="protein sequence ID" value="MBC8601725.1"/>
    <property type="molecule type" value="Genomic_DNA"/>
</dbReference>
<reference evidence="1 4" key="2">
    <citation type="submission" date="2020-08" db="EMBL/GenBank/DDBJ databases">
        <title>Genome public.</title>
        <authorList>
            <person name="Liu C."/>
            <person name="Sun Q."/>
        </authorList>
    </citation>
    <scope>NUCLEOTIDE SEQUENCE [LARGE SCALE GENOMIC DNA]</scope>
    <source>
        <strain evidence="1 4">426_9</strain>
    </source>
</reference>
<comment type="caution">
    <text evidence="2">The sequence shown here is derived from an EMBL/GenBank/DDBJ whole genome shotgun (WGS) entry which is preliminary data.</text>
</comment>
<organism evidence="2 3">
    <name type="scientific">Parabacteroides acidifaciens</name>
    <dbReference type="NCBI Taxonomy" id="2290935"/>
    <lineage>
        <taxon>Bacteria</taxon>
        <taxon>Pseudomonadati</taxon>
        <taxon>Bacteroidota</taxon>
        <taxon>Bacteroidia</taxon>
        <taxon>Bacteroidales</taxon>
        <taxon>Tannerellaceae</taxon>
        <taxon>Parabacteroides</taxon>
    </lineage>
</organism>
<keyword evidence="4" id="KW-1185">Reference proteome</keyword>
<sequence>MEISINCSVLSVEFDKTSKREDLDILDQKMKEFFFKKEYLESVAQYDISLICVSPGFQNFFNPRRPKYYKDKCMKGLTVEEVRLTKLFSCELVLNYDAFIVSDRKEGYNIIANTVMRFLEELKYPIAIKKFDKKRFNEDMKAFFIQMGCNI</sequence>
<gene>
    <name evidence="2" type="ORF">DWU89_08505</name>
    <name evidence="1" type="ORF">H8784_08310</name>
</gene>
<protein>
    <submittedName>
        <fullName evidence="2">Uncharacterized protein</fullName>
    </submittedName>
</protein>
<evidence type="ECO:0000313" key="2">
    <source>
        <dbReference type="EMBL" id="RDU49559.1"/>
    </source>
</evidence>
<name>A0A3D8HF09_9BACT</name>
<dbReference type="Proteomes" id="UP000629596">
    <property type="component" value="Unassembled WGS sequence"/>
</dbReference>